<feature type="coiled-coil region" evidence="1">
    <location>
        <begin position="73"/>
        <end position="121"/>
    </location>
</feature>
<accession>A0ABX1PD38</accession>
<dbReference type="RefSeq" id="WP_169156701.1">
    <property type="nucleotide sequence ID" value="NZ_CAWPJE010000159.1"/>
</dbReference>
<keyword evidence="1" id="KW-0175">Coiled coil</keyword>
<protein>
    <submittedName>
        <fullName evidence="3">ABC transporter permease</fullName>
    </submittedName>
</protein>
<feature type="transmembrane region" description="Helical" evidence="2">
    <location>
        <begin position="261"/>
        <end position="279"/>
    </location>
</feature>
<feature type="transmembrane region" description="Helical" evidence="2">
    <location>
        <begin position="482"/>
        <end position="506"/>
    </location>
</feature>
<name>A0ABX1PD38_9CYAN</name>
<sequence length="643" mass="73477">MIINLIDKLGDWNPQLFREIKGRFKGFNVASAVVISLVGQVVLFLCQLANLPGDKYSLIGEYCRLRPAYEYKTNQLSEQSNNLQRQLDSYLNTQPRLPDKIQELKAEIAQIQTKITESNDYLSKNFCPTDQLDMQMWWREHWGYIFFSLSIIFIFTLLVAGTYLLINNLATEERRGTLNFLRLSPQSETSILIGKILGVPILIYLLVFTAVPLHFIAGHGANIATSHILSFWVVLAGSCIFFYSAALLFGLCCRWLNGFQAWFGSGAVLLFLMLTMQLASSESYSLNSSFAWFRLLSPFDMTRHLFPNIFNNGYNWGFMQKFQFFYLPVGTNIGSVMALHLLNYGLWTYWIWQALKRCFRNPSSTIFSKEQSYLFVACFQFVFWGFALQYREGYCHSACEYESPSNVSCCIYDVNSQIQQSLFWLVFFNLVLLFGLIAILSPHRQTIQDWARYRHQNLSSHQNVWRKSLLLDLILGEKSPSFVAIAINLVIVTVPLLVWILLAPVLNVHNTSNIDWQINHVGRLKTVLGVAMFITLMIIYATIAQRMLLMKTTKRSFWAVGTIGAVIFLPPVILGMLSVDSSKYPTVWLFSTFPWASLEYASTPTIFLAWLGELSVLVLLNLHLIKQVRLAGESATKALLAGR</sequence>
<evidence type="ECO:0000313" key="4">
    <source>
        <dbReference type="Proteomes" id="UP000718564"/>
    </source>
</evidence>
<feature type="transmembrane region" description="Helical" evidence="2">
    <location>
        <begin position="324"/>
        <end position="352"/>
    </location>
</feature>
<gene>
    <name evidence="3" type="ORF">DP116_19230</name>
</gene>
<keyword evidence="2" id="KW-0812">Transmembrane</keyword>
<dbReference type="EMBL" id="QMEB01000165">
    <property type="protein sequence ID" value="NMG21466.1"/>
    <property type="molecule type" value="Genomic_DNA"/>
</dbReference>
<feature type="transmembrane region" description="Helical" evidence="2">
    <location>
        <begin position="598"/>
        <end position="620"/>
    </location>
</feature>
<organism evidence="3 4">
    <name type="scientific">Brasilonema bromeliae SPC951</name>
    <dbReference type="NCBI Taxonomy" id="385972"/>
    <lineage>
        <taxon>Bacteria</taxon>
        <taxon>Bacillati</taxon>
        <taxon>Cyanobacteriota</taxon>
        <taxon>Cyanophyceae</taxon>
        <taxon>Nostocales</taxon>
        <taxon>Scytonemataceae</taxon>
        <taxon>Brasilonema</taxon>
        <taxon>Bromeliae group (in: Brasilonema)</taxon>
    </lineage>
</organism>
<comment type="caution">
    <text evidence="3">The sequence shown here is derived from an EMBL/GenBank/DDBJ whole genome shotgun (WGS) entry which is preliminary data.</text>
</comment>
<dbReference type="Proteomes" id="UP000718564">
    <property type="component" value="Unassembled WGS sequence"/>
</dbReference>
<evidence type="ECO:0000256" key="2">
    <source>
        <dbReference type="SAM" id="Phobius"/>
    </source>
</evidence>
<feature type="transmembrane region" description="Helical" evidence="2">
    <location>
        <begin position="192"/>
        <end position="217"/>
    </location>
</feature>
<feature type="transmembrane region" description="Helical" evidence="2">
    <location>
        <begin position="373"/>
        <end position="390"/>
    </location>
</feature>
<dbReference type="Pfam" id="PF12679">
    <property type="entry name" value="ABC2_membrane_2"/>
    <property type="match status" value="1"/>
</dbReference>
<feature type="transmembrane region" description="Helical" evidence="2">
    <location>
        <begin position="526"/>
        <end position="544"/>
    </location>
</feature>
<feature type="transmembrane region" description="Helical" evidence="2">
    <location>
        <begin position="27"/>
        <end position="50"/>
    </location>
</feature>
<reference evidence="3 4" key="1">
    <citation type="submission" date="2018-06" db="EMBL/GenBank/DDBJ databases">
        <title>Comparative genomics of Brasilonema spp. strains.</title>
        <authorList>
            <person name="Alvarenga D.O."/>
            <person name="Fiore M.F."/>
            <person name="Varani A.M."/>
        </authorList>
    </citation>
    <scope>NUCLEOTIDE SEQUENCE [LARGE SCALE GENOMIC DNA]</scope>
    <source>
        <strain evidence="3 4">SPC951</strain>
    </source>
</reference>
<feature type="transmembrane region" description="Helical" evidence="2">
    <location>
        <begin position="422"/>
        <end position="440"/>
    </location>
</feature>
<keyword evidence="2" id="KW-1133">Transmembrane helix</keyword>
<feature type="transmembrane region" description="Helical" evidence="2">
    <location>
        <begin position="556"/>
        <end position="578"/>
    </location>
</feature>
<evidence type="ECO:0000313" key="3">
    <source>
        <dbReference type="EMBL" id="NMG21466.1"/>
    </source>
</evidence>
<keyword evidence="2" id="KW-0472">Membrane</keyword>
<proteinExistence type="predicted"/>
<feature type="transmembrane region" description="Helical" evidence="2">
    <location>
        <begin position="229"/>
        <end position="249"/>
    </location>
</feature>
<evidence type="ECO:0000256" key="1">
    <source>
        <dbReference type="SAM" id="Coils"/>
    </source>
</evidence>
<feature type="transmembrane region" description="Helical" evidence="2">
    <location>
        <begin position="142"/>
        <end position="166"/>
    </location>
</feature>
<keyword evidence="4" id="KW-1185">Reference proteome</keyword>